<dbReference type="InterPro" id="IPR008181">
    <property type="entry name" value="dUTPase"/>
</dbReference>
<dbReference type="Ensembl" id="ENSFTIT00000023709.1">
    <property type="protein sequence ID" value="ENSFTIP00000022777.1"/>
    <property type="gene ID" value="ENSFTIG00000014671.1"/>
</dbReference>
<keyword evidence="4 9" id="KW-0378">Hydrolase</keyword>
<feature type="domain" description="dUTPase-like" evidence="11">
    <location>
        <begin position="221"/>
        <end position="349"/>
    </location>
</feature>
<dbReference type="UniPathway" id="UPA00610">
    <property type="reaction ID" value="UER00666"/>
</dbReference>
<protein>
    <recommendedName>
        <fullName evidence="9">Deoxyuridine 5'-triphosphate nucleotidohydrolase</fullName>
        <shortName evidence="9">dUTPase</shortName>
        <ecNumber evidence="9">3.6.1.23</ecNumber>
    </recommendedName>
    <alternativeName>
        <fullName evidence="9">dUTP pyrophosphatase</fullName>
    </alternativeName>
</protein>
<dbReference type="GO" id="GO:0046081">
    <property type="term" value="P:dUTP catabolic process"/>
    <property type="evidence" value="ECO:0007669"/>
    <property type="project" value="UniProtKB-UniRule"/>
</dbReference>
<evidence type="ECO:0000256" key="10">
    <source>
        <dbReference type="SAM" id="MobiDB-lite"/>
    </source>
</evidence>
<evidence type="ECO:0000313" key="13">
    <source>
        <dbReference type="Proteomes" id="UP000694562"/>
    </source>
</evidence>
<dbReference type="OrthoDB" id="419889at2759"/>
<evidence type="ECO:0000256" key="6">
    <source>
        <dbReference type="ARBA" id="ARBA00023080"/>
    </source>
</evidence>
<dbReference type="CDD" id="cd07557">
    <property type="entry name" value="trimeric_dUTPase"/>
    <property type="match status" value="1"/>
</dbReference>
<evidence type="ECO:0000256" key="8">
    <source>
        <dbReference type="ARBA" id="ARBA00057946"/>
    </source>
</evidence>
<comment type="pathway">
    <text evidence="2 9">Pyrimidine metabolism; dUMP biosynthesis; dUMP from dCTP (dUTP route): step 2/2.</text>
</comment>
<comment type="catalytic activity">
    <reaction evidence="7 9">
        <text>dUTP + H2O = dUMP + diphosphate + H(+)</text>
        <dbReference type="Rhea" id="RHEA:10248"/>
        <dbReference type="ChEBI" id="CHEBI:15377"/>
        <dbReference type="ChEBI" id="CHEBI:15378"/>
        <dbReference type="ChEBI" id="CHEBI:33019"/>
        <dbReference type="ChEBI" id="CHEBI:61555"/>
        <dbReference type="ChEBI" id="CHEBI:246422"/>
        <dbReference type="EC" id="3.6.1.23"/>
    </reaction>
</comment>
<evidence type="ECO:0000313" key="12">
    <source>
        <dbReference type="Ensembl" id="ENSFTIP00000022777.1"/>
    </source>
</evidence>
<dbReference type="NCBIfam" id="TIGR00576">
    <property type="entry name" value="dut"/>
    <property type="match status" value="1"/>
</dbReference>
<comment type="similarity">
    <text evidence="3 9">Belongs to the dUTPase family.</text>
</comment>
<reference evidence="12" key="1">
    <citation type="submission" date="2025-08" db="UniProtKB">
        <authorList>
            <consortium name="Ensembl"/>
        </authorList>
    </citation>
    <scope>IDENTIFICATION</scope>
</reference>
<name>A0A8C4V544_FALTI</name>
<dbReference type="GO" id="GO:0000287">
    <property type="term" value="F:magnesium ion binding"/>
    <property type="evidence" value="ECO:0007669"/>
    <property type="project" value="UniProtKB-UniRule"/>
</dbReference>
<feature type="region of interest" description="Disordered" evidence="10">
    <location>
        <begin position="70"/>
        <end position="168"/>
    </location>
</feature>
<dbReference type="NCBIfam" id="NF001862">
    <property type="entry name" value="PRK00601.1"/>
    <property type="match status" value="1"/>
</dbReference>
<comment type="function">
    <text evidence="9">Involved in nucleotide metabolism via production of dUMP, the immediate precursor of thymidine nucleotides, and decreases the intracellular concentration of dUTP so that uracil cannot be incorporated into DNA.</text>
</comment>
<dbReference type="PANTHER" id="PTHR11241">
    <property type="entry name" value="DEOXYURIDINE 5'-TRIPHOSPHATE NUCLEOTIDOHYDROLASE"/>
    <property type="match status" value="1"/>
</dbReference>
<keyword evidence="5 9" id="KW-0460">Magnesium</keyword>
<dbReference type="InterPro" id="IPR036157">
    <property type="entry name" value="dUTPase-like_sf"/>
</dbReference>
<accession>A0A8C4V544</accession>
<keyword evidence="13" id="KW-1185">Reference proteome</keyword>
<evidence type="ECO:0000256" key="5">
    <source>
        <dbReference type="ARBA" id="ARBA00022842"/>
    </source>
</evidence>
<organism evidence="12 13">
    <name type="scientific">Falco tinnunculus</name>
    <name type="common">Common kestrel</name>
    <dbReference type="NCBI Taxonomy" id="100819"/>
    <lineage>
        <taxon>Eukaryota</taxon>
        <taxon>Metazoa</taxon>
        <taxon>Chordata</taxon>
        <taxon>Craniata</taxon>
        <taxon>Vertebrata</taxon>
        <taxon>Euteleostomi</taxon>
        <taxon>Archelosauria</taxon>
        <taxon>Archosauria</taxon>
        <taxon>Dinosauria</taxon>
        <taxon>Saurischia</taxon>
        <taxon>Theropoda</taxon>
        <taxon>Coelurosauria</taxon>
        <taxon>Aves</taxon>
        <taxon>Neognathae</taxon>
        <taxon>Neoaves</taxon>
        <taxon>Telluraves</taxon>
        <taxon>Australaves</taxon>
        <taxon>Falconiformes</taxon>
        <taxon>Falconidae</taxon>
        <taxon>Falco</taxon>
    </lineage>
</organism>
<evidence type="ECO:0000256" key="9">
    <source>
        <dbReference type="RuleBase" id="RU367024"/>
    </source>
</evidence>
<proteinExistence type="inferred from homology"/>
<evidence type="ECO:0000256" key="4">
    <source>
        <dbReference type="ARBA" id="ARBA00022801"/>
    </source>
</evidence>
<keyword evidence="9" id="KW-0479">Metal-binding</keyword>
<evidence type="ECO:0000256" key="3">
    <source>
        <dbReference type="ARBA" id="ARBA00006581"/>
    </source>
</evidence>
<dbReference type="SUPFAM" id="SSF51283">
    <property type="entry name" value="dUTPase-like"/>
    <property type="match status" value="1"/>
</dbReference>
<dbReference type="Gene3D" id="2.70.40.10">
    <property type="match status" value="1"/>
</dbReference>
<dbReference type="GO" id="GO:0004170">
    <property type="term" value="F:dUTP diphosphatase activity"/>
    <property type="evidence" value="ECO:0007669"/>
    <property type="project" value="UniProtKB-UniRule"/>
</dbReference>
<dbReference type="Pfam" id="PF00692">
    <property type="entry name" value="dUTPase"/>
    <property type="match status" value="1"/>
</dbReference>
<evidence type="ECO:0000256" key="1">
    <source>
        <dbReference type="ARBA" id="ARBA00001946"/>
    </source>
</evidence>
<evidence type="ECO:0000256" key="7">
    <source>
        <dbReference type="ARBA" id="ARBA00047686"/>
    </source>
</evidence>
<dbReference type="GO" id="GO:0006226">
    <property type="term" value="P:dUMP biosynthetic process"/>
    <property type="evidence" value="ECO:0007669"/>
    <property type="project" value="UniProtKB-UniRule"/>
</dbReference>
<dbReference type="InterPro" id="IPR033704">
    <property type="entry name" value="dUTPase_trimeric"/>
</dbReference>
<feature type="compositionally biased region" description="Low complexity" evidence="10">
    <location>
        <begin position="148"/>
        <end position="157"/>
    </location>
</feature>
<dbReference type="InterPro" id="IPR029054">
    <property type="entry name" value="dUTPase-like"/>
</dbReference>
<dbReference type="AlphaFoldDB" id="A0A8C4V544"/>
<dbReference type="EC" id="3.6.1.23" evidence="9"/>
<sequence length="351" mass="37404">MAKEATASIEDGDITTALCSQAEQDRRGTERFSYLQPRQGEAAGFLSPGTRCCRCLTAAEGAGLRLPAQGRTVRPGQAVGACGSPGSARRASPPRPPATLSVPRGPAAAPRHSHRHLPRRPAAGGGPRRAVWQVKPGWGEDLAPSPPASALARQRPAAWRRRTPQGDGAMLAPRLGRLLLPRGRAMPLYEVVVQPSTTKRQKGSVPGDPSPRLRFTKLSENASAPSRGSARAAGYDLYSAYDCVIPPMEKAVVKTDIQIALPSGCYGRIAPRSGLAAKHFIDVGAGVIDEDYRGNVGVVLFNFGKETFEVKKGDRIAQLICERILYPELEEVQALDDTARGEDGFGSTGKN</sequence>
<keyword evidence="6 9" id="KW-0546">Nucleotide metabolism</keyword>
<dbReference type="FunFam" id="2.70.40.10:FF:000004">
    <property type="entry name" value="Deoxyuridine triphosphatase"/>
    <property type="match status" value="1"/>
</dbReference>
<reference evidence="12" key="2">
    <citation type="submission" date="2025-09" db="UniProtKB">
        <authorList>
            <consortium name="Ensembl"/>
        </authorList>
    </citation>
    <scope>IDENTIFICATION</scope>
</reference>
<dbReference type="Proteomes" id="UP000694562">
    <property type="component" value="Unplaced"/>
</dbReference>
<comment type="function">
    <text evidence="8">Catalyzes the cleavage of 2'-deoxyuridine 5'-triphosphate (dUTP) into 2'-deoxyuridine 5'-monophosphate (dUMP) and inorganic pyrophosphate and through its action efficiently prevents uracil misincorporation into DNA and at the same time provides dUMP, the substrate for de novo thymidylate biosynthesis. Inhibits peroxisome proliferator-activated receptor (PPAR) activity by binding of its N-terminal to PPAR, preventing the latter's dimerization with retinoid X receptor. Essential for embryonic development.</text>
</comment>
<evidence type="ECO:0000256" key="2">
    <source>
        <dbReference type="ARBA" id="ARBA00005142"/>
    </source>
</evidence>
<comment type="cofactor">
    <cofactor evidence="1 9">
        <name>Mg(2+)</name>
        <dbReference type="ChEBI" id="CHEBI:18420"/>
    </cofactor>
</comment>
<dbReference type="PANTHER" id="PTHR11241:SF0">
    <property type="entry name" value="DEOXYURIDINE 5'-TRIPHOSPHATE NUCLEOTIDOHYDROLASE"/>
    <property type="match status" value="1"/>
</dbReference>
<evidence type="ECO:0000259" key="11">
    <source>
        <dbReference type="Pfam" id="PF00692"/>
    </source>
</evidence>